<organism evidence="20">
    <name type="scientific">Kolla paulula</name>
    <dbReference type="NCBI Taxonomy" id="700811"/>
    <lineage>
        <taxon>Eukaryota</taxon>
        <taxon>Metazoa</taxon>
        <taxon>Ecdysozoa</taxon>
        <taxon>Arthropoda</taxon>
        <taxon>Hexapoda</taxon>
        <taxon>Insecta</taxon>
        <taxon>Pterygota</taxon>
        <taxon>Neoptera</taxon>
        <taxon>Paraneoptera</taxon>
        <taxon>Hemiptera</taxon>
        <taxon>Auchenorrhyncha</taxon>
        <taxon>Membracoidea</taxon>
        <taxon>Cicadellidae</taxon>
        <taxon>Cicadellinae</taxon>
        <taxon>Cicadellini</taxon>
        <taxon>Kolla</taxon>
    </lineage>
</organism>
<comment type="catalytic activity">
    <reaction evidence="17 18">
        <text>a ubiquinone + NADH + 5 H(+)(in) = a ubiquinol + NAD(+) + 4 H(+)(out)</text>
        <dbReference type="Rhea" id="RHEA:29091"/>
        <dbReference type="Rhea" id="RHEA-COMP:9565"/>
        <dbReference type="Rhea" id="RHEA-COMP:9566"/>
        <dbReference type="ChEBI" id="CHEBI:15378"/>
        <dbReference type="ChEBI" id="CHEBI:16389"/>
        <dbReference type="ChEBI" id="CHEBI:17976"/>
        <dbReference type="ChEBI" id="CHEBI:57540"/>
        <dbReference type="ChEBI" id="CHEBI:57945"/>
        <dbReference type="EC" id="7.1.1.2"/>
    </reaction>
</comment>
<evidence type="ECO:0000256" key="15">
    <source>
        <dbReference type="ARBA" id="ARBA00023128"/>
    </source>
</evidence>
<evidence type="ECO:0000256" key="4">
    <source>
        <dbReference type="ARBA" id="ARBA00012944"/>
    </source>
</evidence>
<dbReference type="GO" id="GO:0006120">
    <property type="term" value="P:mitochondrial electron transport, NADH to ubiquinone"/>
    <property type="evidence" value="ECO:0007669"/>
    <property type="project" value="InterPro"/>
</dbReference>
<evidence type="ECO:0000256" key="2">
    <source>
        <dbReference type="ARBA" id="ARBA00004448"/>
    </source>
</evidence>
<gene>
    <name evidence="20" type="primary">ND2</name>
</gene>
<comment type="function">
    <text evidence="18">Core subunit of the mitochondrial membrane respiratory chain NADH dehydrogenase (Complex I) which catalyzes electron transfer from NADH through the respiratory chain, using ubiquinone as an electron acceptor. Essential for the catalytic activity and assembly of complex I.</text>
</comment>
<dbReference type="InterPro" id="IPR001750">
    <property type="entry name" value="ND/Mrp_TM"/>
</dbReference>
<dbReference type="EMBL" id="MW542170">
    <property type="protein sequence ID" value="UEK24895.1"/>
    <property type="molecule type" value="Genomic_DNA"/>
</dbReference>
<dbReference type="EC" id="7.1.1.2" evidence="4 18"/>
<evidence type="ECO:0000256" key="6">
    <source>
        <dbReference type="ARBA" id="ARBA00022448"/>
    </source>
</evidence>
<evidence type="ECO:0000313" key="20">
    <source>
        <dbReference type="EMBL" id="UEK24895.1"/>
    </source>
</evidence>
<reference evidence="20" key="1">
    <citation type="submission" date="2021-01" db="EMBL/GenBank/DDBJ databases">
        <title>Hemiptera: Cicadellidae (II): Cicadellinae. Fauna Sinica: Insecta. Vol. 67.</title>
        <authorList>
            <person name="Yang M.-F."/>
            <person name="Meng Z.-H."/>
            <person name="Li Z.-Z."/>
        </authorList>
    </citation>
    <scope>NUCLEOTIDE SEQUENCE</scope>
</reference>
<keyword evidence="6" id="KW-0813">Transport</keyword>
<feature type="transmembrane region" description="Helical" evidence="18">
    <location>
        <begin position="83"/>
        <end position="104"/>
    </location>
</feature>
<keyword evidence="8 18" id="KW-0812">Transmembrane</keyword>
<sequence length="322" mass="37328">MYMNSTKMLFNFTLIIGVMLCICSNNWIILWSGLEVMLMSFIPIMINKNLLSSECMMKYFIVQSLSSSLLISGMILMSCCLDFEYLILVSLMIKIGLSPFHNWVLTVVEGLDYKSMFFLLTLMKIGPLMALSYMNFPMAIPIFISLIVGAIFGINQNSIRKMLTFSSIFNLGFTCSCLSNVSIWLTYMFLYTFMLFSIMYIFNKLNVHYLNQIMINEFSSSLKLSIWFMMLSFGGMPPMIGFLSKLLVFEFMVTNMEYLALMIMILSSLVVMFYYMRSTYMMIMLNSVNMKWMMFSSNSISMVFMILNVMLMFIMMLVKSLA</sequence>
<keyword evidence="7 18" id="KW-0679">Respiratory chain</keyword>
<comment type="function">
    <text evidence="1">Core subunit of the mitochondrial membrane respiratory chain NADH dehydrogenase (Complex I) that is believed to belong to the minimal assembly required for catalysis. Complex I functions in the transfer of electrons from NADH to the respiratory chain. The immediate electron acceptor for the enzyme is believed to be ubiquinone.</text>
</comment>
<evidence type="ECO:0000256" key="11">
    <source>
        <dbReference type="ARBA" id="ARBA00022982"/>
    </source>
</evidence>
<evidence type="ECO:0000256" key="8">
    <source>
        <dbReference type="ARBA" id="ARBA00022692"/>
    </source>
</evidence>
<dbReference type="AlphaFoldDB" id="A0A8K1VBX7"/>
<evidence type="ECO:0000256" key="5">
    <source>
        <dbReference type="ARBA" id="ARBA00021008"/>
    </source>
</evidence>
<keyword evidence="12 18" id="KW-1133">Transmembrane helix</keyword>
<evidence type="ECO:0000256" key="16">
    <source>
        <dbReference type="ARBA" id="ARBA00023136"/>
    </source>
</evidence>
<comment type="subcellular location">
    <subcellularLocation>
        <location evidence="2 18">Mitochondrion inner membrane</location>
        <topology evidence="2 18">Multi-pass membrane protein</topology>
    </subcellularLocation>
</comment>
<evidence type="ECO:0000256" key="7">
    <source>
        <dbReference type="ARBA" id="ARBA00022660"/>
    </source>
</evidence>
<keyword evidence="10 18" id="KW-1278">Translocase</keyword>
<evidence type="ECO:0000256" key="14">
    <source>
        <dbReference type="ARBA" id="ARBA00023075"/>
    </source>
</evidence>
<evidence type="ECO:0000256" key="13">
    <source>
        <dbReference type="ARBA" id="ARBA00023027"/>
    </source>
</evidence>
<comment type="similarity">
    <text evidence="3 18">Belongs to the complex I subunit 2 family.</text>
</comment>
<geneLocation type="mitochondrion" evidence="20"/>
<feature type="transmembrane region" description="Helical" evidence="18">
    <location>
        <begin position="59"/>
        <end position="77"/>
    </location>
</feature>
<feature type="transmembrane region" description="Helical" evidence="18">
    <location>
        <begin position="139"/>
        <end position="155"/>
    </location>
</feature>
<proteinExistence type="inferred from homology"/>
<feature type="domain" description="NADH:quinone oxidoreductase/Mrp antiporter transmembrane" evidence="19">
    <location>
        <begin position="24"/>
        <end position="268"/>
    </location>
</feature>
<dbReference type="PANTHER" id="PTHR46552:SF1">
    <property type="entry name" value="NADH-UBIQUINONE OXIDOREDUCTASE CHAIN 2"/>
    <property type="match status" value="1"/>
</dbReference>
<dbReference type="Pfam" id="PF00361">
    <property type="entry name" value="Proton_antipo_M"/>
    <property type="match status" value="1"/>
</dbReference>
<keyword evidence="9 18" id="KW-0999">Mitochondrion inner membrane</keyword>
<keyword evidence="14 18" id="KW-0830">Ubiquinone</keyword>
<feature type="transmembrane region" description="Helical" evidence="18">
    <location>
        <begin position="258"/>
        <end position="276"/>
    </location>
</feature>
<accession>A0A8K1VBX7</accession>
<evidence type="ECO:0000256" key="1">
    <source>
        <dbReference type="ARBA" id="ARBA00003257"/>
    </source>
</evidence>
<keyword evidence="16 18" id="KW-0472">Membrane</keyword>
<name>A0A8K1VBX7_9HEMI</name>
<evidence type="ECO:0000256" key="17">
    <source>
        <dbReference type="ARBA" id="ARBA00049551"/>
    </source>
</evidence>
<dbReference type="GO" id="GO:0008137">
    <property type="term" value="F:NADH dehydrogenase (ubiquinone) activity"/>
    <property type="evidence" value="ECO:0007669"/>
    <property type="project" value="UniProtKB-EC"/>
</dbReference>
<keyword evidence="11 18" id="KW-0249">Electron transport</keyword>
<dbReference type="InterPro" id="IPR050175">
    <property type="entry name" value="Complex_I_Subunit_2"/>
</dbReference>
<feature type="transmembrane region" description="Helical" evidence="18">
    <location>
        <begin position="187"/>
        <end position="203"/>
    </location>
</feature>
<protein>
    <recommendedName>
        <fullName evidence="5 18">NADH-ubiquinone oxidoreductase chain 2</fullName>
        <ecNumber evidence="4 18">7.1.1.2</ecNumber>
    </recommendedName>
</protein>
<feature type="transmembrane region" description="Helical" evidence="18">
    <location>
        <begin position="297"/>
        <end position="318"/>
    </location>
</feature>
<evidence type="ECO:0000256" key="10">
    <source>
        <dbReference type="ARBA" id="ARBA00022967"/>
    </source>
</evidence>
<dbReference type="PRINTS" id="PR01436">
    <property type="entry name" value="NADHDHGNASE2"/>
</dbReference>
<dbReference type="PANTHER" id="PTHR46552">
    <property type="entry name" value="NADH-UBIQUINONE OXIDOREDUCTASE CHAIN 2"/>
    <property type="match status" value="1"/>
</dbReference>
<evidence type="ECO:0000256" key="3">
    <source>
        <dbReference type="ARBA" id="ARBA00007012"/>
    </source>
</evidence>
<keyword evidence="15 18" id="KW-0496">Mitochondrion</keyword>
<evidence type="ECO:0000256" key="12">
    <source>
        <dbReference type="ARBA" id="ARBA00022989"/>
    </source>
</evidence>
<evidence type="ECO:0000259" key="19">
    <source>
        <dbReference type="Pfam" id="PF00361"/>
    </source>
</evidence>
<evidence type="ECO:0000256" key="9">
    <source>
        <dbReference type="ARBA" id="ARBA00022792"/>
    </source>
</evidence>
<dbReference type="GO" id="GO:0005743">
    <property type="term" value="C:mitochondrial inner membrane"/>
    <property type="evidence" value="ECO:0007669"/>
    <property type="project" value="UniProtKB-SubCell"/>
</dbReference>
<keyword evidence="13 18" id="KW-0520">NAD</keyword>
<feature type="transmembrane region" description="Helical" evidence="18">
    <location>
        <begin position="12"/>
        <end position="38"/>
    </location>
</feature>
<feature type="transmembrane region" description="Helical" evidence="18">
    <location>
        <begin position="162"/>
        <end position="181"/>
    </location>
</feature>
<dbReference type="InterPro" id="IPR003917">
    <property type="entry name" value="NADH_UbQ_OxRdtase_chain2"/>
</dbReference>
<feature type="transmembrane region" description="Helical" evidence="18">
    <location>
        <begin position="224"/>
        <end position="246"/>
    </location>
</feature>
<evidence type="ECO:0000256" key="18">
    <source>
        <dbReference type="RuleBase" id="RU003403"/>
    </source>
</evidence>